<organism evidence="1 2">
    <name type="scientific">Tetraparma gracilis</name>
    <dbReference type="NCBI Taxonomy" id="2962635"/>
    <lineage>
        <taxon>Eukaryota</taxon>
        <taxon>Sar</taxon>
        <taxon>Stramenopiles</taxon>
        <taxon>Ochrophyta</taxon>
        <taxon>Bolidophyceae</taxon>
        <taxon>Parmales</taxon>
        <taxon>Triparmaceae</taxon>
        <taxon>Tetraparma</taxon>
    </lineage>
</organism>
<name>A0ABQ6MIK2_9STRA</name>
<dbReference type="Pfam" id="PF03928">
    <property type="entry name" value="HbpS-like"/>
    <property type="match status" value="1"/>
</dbReference>
<proteinExistence type="predicted"/>
<evidence type="ECO:0000313" key="2">
    <source>
        <dbReference type="Proteomes" id="UP001165060"/>
    </source>
</evidence>
<dbReference type="InterPro" id="IPR038084">
    <property type="entry name" value="PduO/GlcC-like_sf"/>
</dbReference>
<dbReference type="SUPFAM" id="SSF143744">
    <property type="entry name" value="GlcG-like"/>
    <property type="match status" value="1"/>
</dbReference>
<dbReference type="PANTHER" id="PTHR34309">
    <property type="entry name" value="SLR1406 PROTEIN"/>
    <property type="match status" value="1"/>
</dbReference>
<dbReference type="Gene3D" id="3.30.450.150">
    <property type="entry name" value="Haem-degrading domain"/>
    <property type="match status" value="1"/>
</dbReference>
<accession>A0ABQ6MIK2</accession>
<evidence type="ECO:0000313" key="1">
    <source>
        <dbReference type="EMBL" id="GMI26561.1"/>
    </source>
</evidence>
<dbReference type="PANTHER" id="PTHR34309:SF1">
    <property type="entry name" value="PROTEIN GLCG"/>
    <property type="match status" value="1"/>
</dbReference>
<sequence>MSLTTSVTHLSLPGASLVLVACQAKASSMSLPVNISVCDAQGVELLFCRMQGAKVTSMDVARGKAYTSAGHRAPTRKFAEYAGVGGPAFGLHTTNGGRFSIVPGGLPVSEGGEVVGSVGVSGGTPDQDEEVARAGVEAWEKKGRARL</sequence>
<dbReference type="InterPro" id="IPR052517">
    <property type="entry name" value="GlcG_carb_metab_protein"/>
</dbReference>
<dbReference type="Proteomes" id="UP001165060">
    <property type="component" value="Unassembled WGS sequence"/>
</dbReference>
<protein>
    <recommendedName>
        <fullName evidence="3">Heme-binding protein</fullName>
    </recommendedName>
</protein>
<dbReference type="InterPro" id="IPR005624">
    <property type="entry name" value="PduO/GlcC-like"/>
</dbReference>
<reference evidence="1 2" key="1">
    <citation type="journal article" date="2023" name="Commun. Biol.">
        <title>Genome analysis of Parmales, the sister group of diatoms, reveals the evolutionary specialization of diatoms from phago-mixotrophs to photoautotrophs.</title>
        <authorList>
            <person name="Ban H."/>
            <person name="Sato S."/>
            <person name="Yoshikawa S."/>
            <person name="Yamada K."/>
            <person name="Nakamura Y."/>
            <person name="Ichinomiya M."/>
            <person name="Sato N."/>
            <person name="Blanc-Mathieu R."/>
            <person name="Endo H."/>
            <person name="Kuwata A."/>
            <person name="Ogata H."/>
        </authorList>
    </citation>
    <scope>NUCLEOTIDE SEQUENCE [LARGE SCALE GENOMIC DNA]</scope>
</reference>
<gene>
    <name evidence="1" type="ORF">TeGR_g4937</name>
</gene>
<keyword evidence="2" id="KW-1185">Reference proteome</keyword>
<dbReference type="EMBL" id="BRYB01002854">
    <property type="protein sequence ID" value="GMI26561.1"/>
    <property type="molecule type" value="Genomic_DNA"/>
</dbReference>
<evidence type="ECO:0008006" key="3">
    <source>
        <dbReference type="Google" id="ProtNLM"/>
    </source>
</evidence>
<comment type="caution">
    <text evidence="1">The sequence shown here is derived from an EMBL/GenBank/DDBJ whole genome shotgun (WGS) entry which is preliminary data.</text>
</comment>